<organism evidence="2 3">
    <name type="scientific">Saccharopolyspora thermophila</name>
    <dbReference type="NCBI Taxonomy" id="89367"/>
    <lineage>
        <taxon>Bacteria</taxon>
        <taxon>Bacillati</taxon>
        <taxon>Actinomycetota</taxon>
        <taxon>Actinomycetes</taxon>
        <taxon>Pseudonocardiales</taxon>
        <taxon>Pseudonocardiaceae</taxon>
        <taxon>Saccharopolyspora</taxon>
    </lineage>
</organism>
<reference evidence="2 3" key="1">
    <citation type="journal article" date="2014" name="Int. J. Syst. Evol. Microbiol.">
        <title>Complete genome sequence of Corynebacterium casei LMG S-19264T (=DSM 44701T), isolated from a smear-ripened cheese.</title>
        <authorList>
            <consortium name="US DOE Joint Genome Institute (JGI-PGF)"/>
            <person name="Walter F."/>
            <person name="Albersmeier A."/>
            <person name="Kalinowski J."/>
            <person name="Ruckert C."/>
        </authorList>
    </citation>
    <scope>NUCLEOTIDE SEQUENCE [LARGE SCALE GENOMIC DNA]</scope>
    <source>
        <strain evidence="2 3">CGMCC 4.7206</strain>
    </source>
</reference>
<evidence type="ECO:0000313" key="3">
    <source>
        <dbReference type="Proteomes" id="UP000597989"/>
    </source>
</evidence>
<accession>A0A917JLX3</accession>
<dbReference type="AlphaFoldDB" id="A0A917JLX3"/>
<feature type="region of interest" description="Disordered" evidence="1">
    <location>
        <begin position="1"/>
        <end position="23"/>
    </location>
</feature>
<proteinExistence type="predicted"/>
<name>A0A917JLX3_9PSEU</name>
<evidence type="ECO:0000313" key="2">
    <source>
        <dbReference type="EMBL" id="GGI76778.1"/>
    </source>
</evidence>
<feature type="region of interest" description="Disordered" evidence="1">
    <location>
        <begin position="43"/>
        <end position="71"/>
    </location>
</feature>
<dbReference type="Proteomes" id="UP000597989">
    <property type="component" value="Unassembled WGS sequence"/>
</dbReference>
<dbReference type="EMBL" id="BMMT01000002">
    <property type="protein sequence ID" value="GGI76778.1"/>
    <property type="molecule type" value="Genomic_DNA"/>
</dbReference>
<protein>
    <submittedName>
        <fullName evidence="2">Uncharacterized protein</fullName>
    </submittedName>
</protein>
<evidence type="ECO:0000256" key="1">
    <source>
        <dbReference type="SAM" id="MobiDB-lite"/>
    </source>
</evidence>
<gene>
    <name evidence="2" type="ORF">GCM10011581_12370</name>
</gene>
<comment type="caution">
    <text evidence="2">The sequence shown here is derived from an EMBL/GenBank/DDBJ whole genome shotgun (WGS) entry which is preliminary data.</text>
</comment>
<sequence>MNRVPQLPRNGTRRPLRCETRREQAPLTQVALARQADVPIAPWWHPSAPAVDPSTRAMTAGRDHPTASQPMTVCHRVSPALITQRCDIAPVAAANSKHRDAPDAE</sequence>